<reference evidence="1" key="1">
    <citation type="journal article" date="2015" name="Nature">
        <title>Complex archaea that bridge the gap between prokaryotes and eukaryotes.</title>
        <authorList>
            <person name="Spang A."/>
            <person name="Saw J.H."/>
            <person name="Jorgensen S.L."/>
            <person name="Zaremba-Niedzwiedzka K."/>
            <person name="Martijn J."/>
            <person name="Lind A.E."/>
            <person name="van Eijk R."/>
            <person name="Schleper C."/>
            <person name="Guy L."/>
            <person name="Ettema T.J."/>
        </authorList>
    </citation>
    <scope>NUCLEOTIDE SEQUENCE</scope>
</reference>
<protein>
    <recommendedName>
        <fullName evidence="2">ClpX-type ZB domain-containing protein</fullName>
    </recommendedName>
</protein>
<organism evidence="1">
    <name type="scientific">marine sediment metagenome</name>
    <dbReference type="NCBI Taxonomy" id="412755"/>
    <lineage>
        <taxon>unclassified sequences</taxon>
        <taxon>metagenomes</taxon>
        <taxon>ecological metagenomes</taxon>
    </lineage>
</organism>
<gene>
    <name evidence="1" type="ORF">LCGC14_0694160</name>
</gene>
<accession>A0A0F9QPH6</accession>
<evidence type="ECO:0008006" key="2">
    <source>
        <dbReference type="Google" id="ProtNLM"/>
    </source>
</evidence>
<name>A0A0F9QPH6_9ZZZZ</name>
<proteinExistence type="predicted"/>
<comment type="caution">
    <text evidence="1">The sequence shown here is derived from an EMBL/GenBank/DDBJ whole genome shotgun (WGS) entry which is preliminary data.</text>
</comment>
<dbReference type="EMBL" id="LAZR01001457">
    <property type="protein sequence ID" value="KKN44314.1"/>
    <property type="molecule type" value="Genomic_DNA"/>
</dbReference>
<sequence length="51" mass="5956">MAKVKFQCNHCGISTYWYRSAIHELSYQKIDDKIYCDDCINKIGHKAVDSD</sequence>
<evidence type="ECO:0000313" key="1">
    <source>
        <dbReference type="EMBL" id="KKN44314.1"/>
    </source>
</evidence>
<dbReference type="AlphaFoldDB" id="A0A0F9QPH6"/>